<dbReference type="SUPFAM" id="SSF46689">
    <property type="entry name" value="Homeodomain-like"/>
    <property type="match status" value="1"/>
</dbReference>
<gene>
    <name evidence="3" type="ordered locus">Lxx07247</name>
</gene>
<organism evidence="3 4">
    <name type="scientific">Leifsonia xyli subsp. xyli (strain CTCB07)</name>
    <dbReference type="NCBI Taxonomy" id="281090"/>
    <lineage>
        <taxon>Bacteria</taxon>
        <taxon>Bacillati</taxon>
        <taxon>Actinomycetota</taxon>
        <taxon>Actinomycetes</taxon>
        <taxon>Micrococcales</taxon>
        <taxon>Microbacteriaceae</taxon>
        <taxon>Leifsonia</taxon>
    </lineage>
</organism>
<dbReference type="Pfam" id="PF00440">
    <property type="entry name" value="TetR_N"/>
    <property type="match status" value="1"/>
</dbReference>
<dbReference type="KEGG" id="lxx:Lxx07247"/>
<keyword evidence="1" id="KW-0238">DNA-binding</keyword>
<evidence type="ECO:0000313" key="3">
    <source>
        <dbReference type="EMBL" id="AAT88653.1"/>
    </source>
</evidence>
<dbReference type="HOGENOM" id="CLU_2316831_0_0_11"/>
<accession>Q6AG42</accession>
<dbReference type="InterPro" id="IPR009057">
    <property type="entry name" value="Homeodomain-like_sf"/>
</dbReference>
<keyword evidence="4" id="KW-1185">Reference proteome</keyword>
<name>Q6AG42_LEIXX</name>
<proteinExistence type="predicted"/>
<reference evidence="3 4" key="1">
    <citation type="journal article" date="2004" name="Mol. Plant Microbe Interact.">
        <title>The genome sequence of the Gram-positive sugarcane pathogen Leifsonia xyli subsp. xyli.</title>
        <authorList>
            <person name="Monteiro-Vitorello C.B."/>
            <person name="Camargo L.E.A."/>
            <person name="Van Sluys M.A."/>
            <person name="Kitajima J.P."/>
            <person name="Truffi D."/>
            <person name="do Amaral A.M."/>
            <person name="Harakava R."/>
            <person name="de Oliveira J.C.F."/>
            <person name="Wood D."/>
            <person name="de Oliveira M.C."/>
            <person name="Miyaki C.Y."/>
            <person name="Takita M.A."/>
            <person name="da Silva A.C.R."/>
            <person name="Furlan L.R."/>
            <person name="Carraro D.M."/>
            <person name="Camarotte G."/>
            <person name="Almeida N.F. Jr."/>
            <person name="Carrer H."/>
            <person name="Coutinho L.L."/>
            <person name="El-Dorry H.A."/>
            <person name="Ferro M.I.T."/>
            <person name="Gagliardi P.R."/>
            <person name="Giglioti E."/>
            <person name="Goldman M.H.S."/>
            <person name="Goldman G.H."/>
            <person name="Kimura E.T."/>
            <person name="Ferro E.S."/>
            <person name="Kuramae E.E."/>
            <person name="Lemos E.G.M."/>
            <person name="Lemos M.V.F."/>
            <person name="Mauro S.M.Z."/>
            <person name="Machado M.A."/>
            <person name="Marino C.L."/>
            <person name="Menck C.F."/>
            <person name="Nunes L.R."/>
            <person name="Oliveira R.C."/>
            <person name="Pereira G.G."/>
            <person name="Siqueira W."/>
            <person name="de Souza A.A."/>
            <person name="Tsai S.M."/>
            <person name="Zanca A.S."/>
            <person name="Simpson A.J.G."/>
            <person name="Brumbley S.M."/>
            <person name="Setubal J.C."/>
        </authorList>
    </citation>
    <scope>NUCLEOTIDE SEQUENCE [LARGE SCALE GENOMIC DNA]</scope>
    <source>
        <strain evidence="3 4">CTCB07</strain>
    </source>
</reference>
<dbReference type="InterPro" id="IPR001647">
    <property type="entry name" value="HTH_TetR"/>
</dbReference>
<sequence>MNEPRSRRGGAVKVPLTRQCIVDTALGIIAKRDFDGLTMRALAQELDTGPAALCIYFGNRKSMQPTPIERDRWAIRTLIARIAANQSVDEPGFKSIPEK</sequence>
<feature type="domain" description="HTH tetR-type" evidence="2">
    <location>
        <begin position="21"/>
        <end position="61"/>
    </location>
</feature>
<dbReference type="Proteomes" id="UP000001306">
    <property type="component" value="Chromosome"/>
</dbReference>
<dbReference type="GO" id="GO:0003677">
    <property type="term" value="F:DNA binding"/>
    <property type="evidence" value="ECO:0007669"/>
    <property type="project" value="UniProtKB-KW"/>
</dbReference>
<dbReference type="Gene3D" id="1.10.357.10">
    <property type="entry name" value="Tetracycline Repressor, domain 2"/>
    <property type="match status" value="1"/>
</dbReference>
<dbReference type="AlphaFoldDB" id="Q6AG42"/>
<dbReference type="EMBL" id="AE016822">
    <property type="protein sequence ID" value="AAT88653.1"/>
    <property type="molecule type" value="Genomic_DNA"/>
</dbReference>
<evidence type="ECO:0000256" key="1">
    <source>
        <dbReference type="ARBA" id="ARBA00023125"/>
    </source>
</evidence>
<protein>
    <submittedName>
        <fullName evidence="3">Transcriptional regulator, TetR family</fullName>
    </submittedName>
</protein>
<evidence type="ECO:0000259" key="2">
    <source>
        <dbReference type="Pfam" id="PF00440"/>
    </source>
</evidence>
<evidence type="ECO:0000313" key="4">
    <source>
        <dbReference type="Proteomes" id="UP000001306"/>
    </source>
</evidence>